<feature type="region of interest" description="Disordered" evidence="1">
    <location>
        <begin position="191"/>
        <end position="219"/>
    </location>
</feature>
<feature type="compositionally biased region" description="Polar residues" evidence="1">
    <location>
        <begin position="47"/>
        <end position="56"/>
    </location>
</feature>
<evidence type="ECO:0000256" key="1">
    <source>
        <dbReference type="SAM" id="MobiDB-lite"/>
    </source>
</evidence>
<reference evidence="3" key="1">
    <citation type="journal article" date="2013" name="Nat. Genet.">
        <title>The draft genomes of soft-shell turtle and green sea turtle yield insights into the development and evolution of the turtle-specific body plan.</title>
        <authorList>
            <person name="Wang Z."/>
            <person name="Pascual-Anaya J."/>
            <person name="Zadissa A."/>
            <person name="Li W."/>
            <person name="Niimura Y."/>
            <person name="Huang Z."/>
            <person name="Li C."/>
            <person name="White S."/>
            <person name="Xiong Z."/>
            <person name="Fang D."/>
            <person name="Wang B."/>
            <person name="Ming Y."/>
            <person name="Chen Y."/>
            <person name="Zheng Y."/>
            <person name="Kuraku S."/>
            <person name="Pignatelli M."/>
            <person name="Herrero J."/>
            <person name="Beal K."/>
            <person name="Nozawa M."/>
            <person name="Li Q."/>
            <person name="Wang J."/>
            <person name="Zhang H."/>
            <person name="Yu L."/>
            <person name="Shigenobu S."/>
            <person name="Wang J."/>
            <person name="Liu J."/>
            <person name="Flicek P."/>
            <person name="Searle S."/>
            <person name="Wang J."/>
            <person name="Kuratani S."/>
            <person name="Yin Y."/>
            <person name="Aken B."/>
            <person name="Zhang G."/>
            <person name="Irie N."/>
        </authorList>
    </citation>
    <scope>NUCLEOTIDE SEQUENCE [LARGE SCALE GENOMIC DNA]</scope>
</reference>
<evidence type="ECO:0000313" key="3">
    <source>
        <dbReference type="Proteomes" id="UP000031443"/>
    </source>
</evidence>
<protein>
    <submittedName>
        <fullName evidence="2">Uncharacterized protein</fullName>
    </submittedName>
</protein>
<accession>M7AQ86</accession>
<proteinExistence type="predicted"/>
<organism evidence="2 3">
    <name type="scientific">Chelonia mydas</name>
    <name type="common">Green sea-turtle</name>
    <name type="synonym">Chelonia agassizi</name>
    <dbReference type="NCBI Taxonomy" id="8469"/>
    <lineage>
        <taxon>Eukaryota</taxon>
        <taxon>Metazoa</taxon>
        <taxon>Chordata</taxon>
        <taxon>Craniata</taxon>
        <taxon>Vertebrata</taxon>
        <taxon>Euteleostomi</taxon>
        <taxon>Archelosauria</taxon>
        <taxon>Testudinata</taxon>
        <taxon>Testudines</taxon>
        <taxon>Cryptodira</taxon>
        <taxon>Durocryptodira</taxon>
        <taxon>Americhelydia</taxon>
        <taxon>Chelonioidea</taxon>
        <taxon>Cheloniidae</taxon>
        <taxon>Chelonia</taxon>
    </lineage>
</organism>
<sequence>MKCAECDGKCLEGGTLCPECQQPLKGTNGSQRLTEVPGAKSLELDTNEPNPLSSGLSEDAPAAEQDPGPGLQPPADSAEAAAEERKVGPTEGATGEAETEEQKEGKIPDSSGSGSLEPEINEGNEENEGKPESPGLLKDDLFGQESGPGSQLQAKTEEHKDTSSDSNLAEAGRGDDLLQQEDDLWVLVPDSAEWRTSEPNQDEAGLLSSGRELGPGSQLQCHAAGVTDEFRGRQPLAPIGAGMVNRSHWELRGSVPVDTQGVWTQFDDICQFPEKSWFGFLSRGKSKEKASESILQFLENELYRELSHRKDFGDVERKLDCYQECLKTSIIGDAERKINDHQTDFDESKVYDYIRKFIENVLGNPKFQNPAISAMDVLLFALCTVFHHSIHISAKAMSKIEQMAQNVGLQEGKFMNLKEPRKRECILALKHVCIQSSKNSKSTCWVWLLPLLYEIQRESFEKAEDPLTSQDMRFLPFAQLRHDEEKQTKVLAMIKAHQTFIGSCAPLAEKVMEMLALKNFCREPVPHIYVPLQLLLSNVYQRITSRLAERREIDESASVDVNVALEDIARRTEAWLGTRRQTGNAEDALQPKDLEDVLQCLNLTFTLVTKLLKHPKKIPFNPVMTSLQIFELFSGTEDLLQTKRDFQDLKRTQGLKEFMNVAESWIKELFPKLSEQEKVFFDYIDKWQQLISTGLFCEEWTRDWHKLIKSLFAEWIKRVNHKHLFDHYLVFININKFRDTELENCFSQHIIQSIKGLTKSKKSMLKEILHKFSKTNKPILAQIISIIIENTWTEELNQIANANRFEENTAKVLKWLLNSSMGLDIISAVQKLKPKVQNQINRDAKLLLLKVSELFSFVGDSVFSGDIPFEMLPTILQHTQEFAEMLTLIEPSYSQYIKEVLDVRRNEFEQLKKQKEQRRAFLYLCSCIMGIINGTILFCSPTVHNNGISYTLTGWGV</sequence>
<feature type="compositionally biased region" description="Polar residues" evidence="1">
    <location>
        <begin position="24"/>
        <end position="33"/>
    </location>
</feature>
<dbReference type="Proteomes" id="UP000031443">
    <property type="component" value="Unassembled WGS sequence"/>
</dbReference>
<name>M7AQ86_CHEMY</name>
<keyword evidence="3" id="KW-1185">Reference proteome</keyword>
<dbReference type="AlphaFoldDB" id="M7AQ86"/>
<feature type="region of interest" description="Disordered" evidence="1">
    <location>
        <begin position="11"/>
        <end position="177"/>
    </location>
</feature>
<evidence type="ECO:0000313" key="2">
    <source>
        <dbReference type="EMBL" id="EMP27446.1"/>
    </source>
</evidence>
<feature type="compositionally biased region" description="Basic and acidic residues" evidence="1">
    <location>
        <begin position="127"/>
        <end position="141"/>
    </location>
</feature>
<gene>
    <name evidence="2" type="ORF">UY3_15467</name>
</gene>
<dbReference type="EMBL" id="KB570225">
    <property type="protein sequence ID" value="EMP27446.1"/>
    <property type="molecule type" value="Genomic_DNA"/>
</dbReference>